<gene>
    <name evidence="1" type="ORF">BN9_124390</name>
</gene>
<dbReference type="Proteomes" id="UP000053237">
    <property type="component" value="Unassembled WGS sequence"/>
</dbReference>
<organism evidence="1 2">
    <name type="scientific">Albugo candida</name>
    <dbReference type="NCBI Taxonomy" id="65357"/>
    <lineage>
        <taxon>Eukaryota</taxon>
        <taxon>Sar</taxon>
        <taxon>Stramenopiles</taxon>
        <taxon>Oomycota</taxon>
        <taxon>Peronosporomycetes</taxon>
        <taxon>Albuginales</taxon>
        <taxon>Albuginaceae</taxon>
        <taxon>Albugo</taxon>
    </lineage>
</organism>
<comment type="caution">
    <text evidence="1">The sequence shown here is derived from an EMBL/GenBank/DDBJ whole genome shotgun (WGS) entry which is preliminary data.</text>
</comment>
<dbReference type="AlphaFoldDB" id="A0A024FVE7"/>
<dbReference type="EMBL" id="CAIX01000563">
    <property type="protein sequence ID" value="CCI11138.1"/>
    <property type="molecule type" value="Genomic_DNA"/>
</dbReference>
<sequence length="275" mass="31740">MTPTSWLFMDKMGARIEFFSKQKTIKLFAKRKDKGRSWNDHLLFLVALQESTNSGEDLILEYNRFLTDYLACAEEIVLFIQELEDEGVSAAKTGRGYVNSVNETRQCDKRCQVGHISSCYREKSTARDLEKKKSSRECWETTCAFVANASDDWILDTGTSFHLPDGTTLRLTKRGDVCSNIFFMLCTLKLRYRVLTTRHSLLKRLQERHAVLNNRNVAFYVTIKNYVMDVDRAAVNKDNLAIGEIVMSALENIRSGDTVQNGLLMQLYERFFHLR</sequence>
<evidence type="ECO:0000313" key="2">
    <source>
        <dbReference type="Proteomes" id="UP000053237"/>
    </source>
</evidence>
<dbReference type="OrthoDB" id="108177at2759"/>
<evidence type="ECO:0000313" key="1">
    <source>
        <dbReference type="EMBL" id="CCI11138.1"/>
    </source>
</evidence>
<reference evidence="1 2" key="1">
    <citation type="submission" date="2012-05" db="EMBL/GenBank/DDBJ databases">
        <title>Recombination and specialization in a pathogen metapopulation.</title>
        <authorList>
            <person name="Gardiner A."/>
            <person name="Kemen E."/>
            <person name="Schultz-Larsen T."/>
            <person name="MacLean D."/>
            <person name="Van Oosterhout C."/>
            <person name="Jones J.D.G."/>
        </authorList>
    </citation>
    <scope>NUCLEOTIDE SEQUENCE [LARGE SCALE GENOMIC DNA]</scope>
    <source>
        <strain evidence="1 2">Ac Nc2</strain>
    </source>
</reference>
<dbReference type="InParanoid" id="A0A024FVE7"/>
<accession>A0A024FVE7</accession>
<proteinExistence type="predicted"/>
<protein>
    <submittedName>
        <fullName evidence="1">Uncharacterized protein</fullName>
    </submittedName>
</protein>
<keyword evidence="2" id="KW-1185">Reference proteome</keyword>
<name>A0A024FVE7_9STRA</name>